<name>A0A1Q3E571_LENED</name>
<dbReference type="Proteomes" id="UP000188533">
    <property type="component" value="Unassembled WGS sequence"/>
</dbReference>
<reference evidence="2 3" key="2">
    <citation type="submission" date="2017-02" db="EMBL/GenBank/DDBJ databases">
        <title>A genome survey and senescence transcriptome analysis in Lentinula edodes.</title>
        <authorList>
            <person name="Sakamoto Y."/>
            <person name="Nakade K."/>
            <person name="Sato S."/>
            <person name="Yoshida Y."/>
            <person name="Miyazaki K."/>
            <person name="Natsume S."/>
            <person name="Konno N."/>
        </authorList>
    </citation>
    <scope>NUCLEOTIDE SEQUENCE [LARGE SCALE GENOMIC DNA]</scope>
    <source>
        <strain evidence="2 3">NBRC 111202</strain>
    </source>
</reference>
<keyword evidence="3" id="KW-1185">Reference proteome</keyword>
<feature type="compositionally biased region" description="Basic and acidic residues" evidence="1">
    <location>
        <begin position="78"/>
        <end position="93"/>
    </location>
</feature>
<feature type="compositionally biased region" description="Acidic residues" evidence="1">
    <location>
        <begin position="20"/>
        <end position="31"/>
    </location>
</feature>
<gene>
    <name evidence="2" type="ORF">LENED_004035</name>
</gene>
<feature type="compositionally biased region" description="Basic and acidic residues" evidence="1">
    <location>
        <begin position="102"/>
        <end position="114"/>
    </location>
</feature>
<sequence length="114" mass="13046">MVLLESIIDIDVSEQSPLEQPEEIIELEDEQSPLLQLESEDEDEQSPLLHPLDAADDDEPEQSPQKGDSDQGFGENHVIIKESRLTVEWKPPEDLLGPLDWQRGRMTSDTERRE</sequence>
<proteinExistence type="predicted"/>
<comment type="caution">
    <text evidence="2">The sequence shown here is derived from an EMBL/GenBank/DDBJ whole genome shotgun (WGS) entry which is preliminary data.</text>
</comment>
<evidence type="ECO:0000256" key="1">
    <source>
        <dbReference type="SAM" id="MobiDB-lite"/>
    </source>
</evidence>
<evidence type="ECO:0000313" key="2">
    <source>
        <dbReference type="EMBL" id="GAW02383.1"/>
    </source>
</evidence>
<organism evidence="2 3">
    <name type="scientific">Lentinula edodes</name>
    <name type="common">Shiitake mushroom</name>
    <name type="synonym">Lentinus edodes</name>
    <dbReference type="NCBI Taxonomy" id="5353"/>
    <lineage>
        <taxon>Eukaryota</taxon>
        <taxon>Fungi</taxon>
        <taxon>Dikarya</taxon>
        <taxon>Basidiomycota</taxon>
        <taxon>Agaricomycotina</taxon>
        <taxon>Agaricomycetes</taxon>
        <taxon>Agaricomycetidae</taxon>
        <taxon>Agaricales</taxon>
        <taxon>Marasmiineae</taxon>
        <taxon>Omphalotaceae</taxon>
        <taxon>Lentinula</taxon>
    </lineage>
</organism>
<reference evidence="2 3" key="1">
    <citation type="submission" date="2016-08" db="EMBL/GenBank/DDBJ databases">
        <authorList>
            <consortium name="Lentinula edodes genome sequencing consortium"/>
            <person name="Sakamoto Y."/>
            <person name="Nakade K."/>
            <person name="Sato S."/>
            <person name="Yoshida Y."/>
            <person name="Miyazaki K."/>
            <person name="Natsume S."/>
            <person name="Konno N."/>
        </authorList>
    </citation>
    <scope>NUCLEOTIDE SEQUENCE [LARGE SCALE GENOMIC DNA]</scope>
    <source>
        <strain evidence="2 3">NBRC 111202</strain>
    </source>
</reference>
<dbReference type="AlphaFoldDB" id="A0A1Q3E571"/>
<accession>A0A1Q3E571</accession>
<feature type="region of interest" description="Disordered" evidence="1">
    <location>
        <begin position="11"/>
        <end position="114"/>
    </location>
</feature>
<dbReference type="EMBL" id="BDGU01000093">
    <property type="protein sequence ID" value="GAW02383.1"/>
    <property type="molecule type" value="Genomic_DNA"/>
</dbReference>
<evidence type="ECO:0000313" key="3">
    <source>
        <dbReference type="Proteomes" id="UP000188533"/>
    </source>
</evidence>
<protein>
    <submittedName>
        <fullName evidence="2">Uncharacterized protein</fullName>
    </submittedName>
</protein>